<dbReference type="GO" id="GO:0015937">
    <property type="term" value="P:coenzyme A biosynthetic process"/>
    <property type="evidence" value="ECO:0007669"/>
    <property type="project" value="UniProtKB-UniRule"/>
</dbReference>
<dbReference type="NCBIfam" id="TIGR00521">
    <property type="entry name" value="coaBC_dfp"/>
    <property type="match status" value="1"/>
</dbReference>
<accession>A0AAJ5W074</accession>
<comment type="pathway">
    <text evidence="3 4">Cofactor biosynthesis; coenzyme A biosynthesis; CoA from (R)-pantothenate: step 2/5.</text>
</comment>
<evidence type="ECO:0000313" key="7">
    <source>
        <dbReference type="EMBL" id="WEK12644.1"/>
    </source>
</evidence>
<dbReference type="SUPFAM" id="SSF102645">
    <property type="entry name" value="CoaB-like"/>
    <property type="match status" value="1"/>
</dbReference>
<keyword evidence="3" id="KW-0460">Magnesium</keyword>
<dbReference type="InterPro" id="IPR007085">
    <property type="entry name" value="DNA/pantothenate-metab_flavo_C"/>
</dbReference>
<dbReference type="Pfam" id="PF02441">
    <property type="entry name" value="Flavoprotein"/>
    <property type="match status" value="1"/>
</dbReference>
<dbReference type="GO" id="GO:0010181">
    <property type="term" value="F:FMN binding"/>
    <property type="evidence" value="ECO:0007669"/>
    <property type="project" value="UniProtKB-UniRule"/>
</dbReference>
<evidence type="ECO:0000259" key="5">
    <source>
        <dbReference type="Pfam" id="PF02441"/>
    </source>
</evidence>
<evidence type="ECO:0000256" key="1">
    <source>
        <dbReference type="ARBA" id="ARBA00022793"/>
    </source>
</evidence>
<evidence type="ECO:0000256" key="4">
    <source>
        <dbReference type="RuleBase" id="RU364078"/>
    </source>
</evidence>
<evidence type="ECO:0000256" key="3">
    <source>
        <dbReference type="HAMAP-Rule" id="MF_02225"/>
    </source>
</evidence>
<protein>
    <recommendedName>
        <fullName evidence="3">Coenzyme A biosynthesis bifunctional protein CoaBC</fullName>
    </recommendedName>
    <alternativeName>
        <fullName evidence="3">DNA/pantothenate metabolism flavoprotein</fullName>
    </alternativeName>
    <alternativeName>
        <fullName evidence="3">Phosphopantothenoylcysteine synthetase/decarboxylase</fullName>
        <shortName evidence="3">PPCS-PPCDC</shortName>
    </alternativeName>
    <domain>
        <recommendedName>
            <fullName evidence="3">Phosphopantothenoylcysteine decarboxylase</fullName>
            <shortName evidence="3">PPC decarboxylase</shortName>
            <shortName evidence="3">PPC-DC</shortName>
            <ecNumber evidence="3">4.1.1.36</ecNumber>
        </recommendedName>
        <alternativeName>
            <fullName evidence="3">CoaC</fullName>
        </alternativeName>
    </domain>
    <domain>
        <recommendedName>
            <fullName evidence="3">Phosphopantothenate--cysteine ligase</fullName>
            <ecNumber evidence="3">6.3.2.5</ecNumber>
        </recommendedName>
        <alternativeName>
            <fullName evidence="3">CoaB</fullName>
        </alternativeName>
        <alternativeName>
            <fullName evidence="3">Phosphopantothenoylcysteine synthetase</fullName>
            <shortName evidence="3">PPC synthetase</shortName>
            <shortName evidence="3">PPC-S</shortName>
        </alternativeName>
    </domain>
</protein>
<dbReference type="Pfam" id="PF04127">
    <property type="entry name" value="DFP"/>
    <property type="match status" value="1"/>
</dbReference>
<keyword evidence="2 3" id="KW-0456">Lyase</keyword>
<dbReference type="InterPro" id="IPR003382">
    <property type="entry name" value="Flavoprotein"/>
</dbReference>
<comment type="cofactor">
    <cofactor evidence="3">
        <name>FMN</name>
        <dbReference type="ChEBI" id="CHEBI:58210"/>
    </cofactor>
    <text evidence="3">Binds 1 FMN per subunit.</text>
</comment>
<sequence>MFVVVGVSGGIAAYKTVQLVRALVTNGHEVHVIPTDDALRFVGTATWEAVSRHPVTTSVHDDVAEVRHVALGTQADLVIVAPATANTLARMAAGIADNLLGVTLLATTAPVLVAPAMHTAMWEHAATRDNLQALRARGIHVIGPADGPLTGGDSGPGRMSEPDEILAAALALLPANDATEHRTDLDGVAVAVSTGGTREPIDPVRFLGNRSSGRQGAAVAIAAAERGAHVRLVAAHVDEGVLTEALRHPRVDVEHVSTAAELEAAMRDAAAGSDVVVMVAAVADFRVAEVSTEKIRKEDGDGSLTLPLEQNPDVLAGLVAARRPGQVIVGFAAETAADDDELRDRGRRKLARKGADLLAANRVGDGLGFEADDNAVILLAADGAEATASGTKRAVADALWDAVASLRARRRG</sequence>
<feature type="binding site" evidence="3">
    <location>
        <position position="284"/>
    </location>
    <ligand>
        <name>CTP</name>
        <dbReference type="ChEBI" id="CHEBI:37563"/>
    </ligand>
</feature>
<evidence type="ECO:0000256" key="2">
    <source>
        <dbReference type="ARBA" id="ARBA00023239"/>
    </source>
</evidence>
<feature type="region of interest" description="Phosphopantothenoylcysteine decarboxylase" evidence="3">
    <location>
        <begin position="1"/>
        <end position="189"/>
    </location>
</feature>
<dbReference type="InterPro" id="IPR035929">
    <property type="entry name" value="CoaB-like_sf"/>
</dbReference>
<name>A0AAJ5W074_9MICO</name>
<feature type="binding site" evidence="3">
    <location>
        <position position="349"/>
    </location>
    <ligand>
        <name>CTP</name>
        <dbReference type="ChEBI" id="CHEBI:37563"/>
    </ligand>
</feature>
<keyword evidence="3 4" id="KW-0285">Flavoprotein</keyword>
<dbReference type="Gene3D" id="3.40.50.10300">
    <property type="entry name" value="CoaB-like"/>
    <property type="match status" value="1"/>
</dbReference>
<feature type="binding site" evidence="3">
    <location>
        <position position="294"/>
    </location>
    <ligand>
        <name>CTP</name>
        <dbReference type="ChEBI" id="CHEBI:37563"/>
    </ligand>
</feature>
<dbReference type="InterPro" id="IPR036551">
    <property type="entry name" value="Flavin_trans-like"/>
</dbReference>
<comment type="catalytic activity">
    <reaction evidence="3 4">
        <text>(R)-4'-phosphopantothenate + L-cysteine + CTP = N-[(R)-4-phosphopantothenoyl]-L-cysteine + CMP + diphosphate + H(+)</text>
        <dbReference type="Rhea" id="RHEA:19397"/>
        <dbReference type="ChEBI" id="CHEBI:10986"/>
        <dbReference type="ChEBI" id="CHEBI:15378"/>
        <dbReference type="ChEBI" id="CHEBI:33019"/>
        <dbReference type="ChEBI" id="CHEBI:35235"/>
        <dbReference type="ChEBI" id="CHEBI:37563"/>
        <dbReference type="ChEBI" id="CHEBI:59458"/>
        <dbReference type="ChEBI" id="CHEBI:60377"/>
        <dbReference type="EC" id="6.3.2.5"/>
    </reaction>
</comment>
<dbReference type="PANTHER" id="PTHR14359:SF6">
    <property type="entry name" value="PHOSPHOPANTOTHENOYLCYSTEINE DECARBOXYLASE"/>
    <property type="match status" value="1"/>
</dbReference>
<dbReference type="GO" id="GO:0004633">
    <property type="term" value="F:phosphopantothenoylcysteine decarboxylase activity"/>
    <property type="evidence" value="ECO:0007669"/>
    <property type="project" value="UniProtKB-UniRule"/>
</dbReference>
<keyword evidence="1 3" id="KW-0210">Decarboxylase</keyword>
<feature type="binding site" evidence="3">
    <location>
        <position position="353"/>
    </location>
    <ligand>
        <name>CTP</name>
        <dbReference type="ChEBI" id="CHEBI:37563"/>
    </ligand>
</feature>
<reference evidence="7" key="1">
    <citation type="submission" date="2023-03" db="EMBL/GenBank/DDBJ databases">
        <title>Andean soil-derived lignocellulolytic bacterial consortium as a source of novel taxa and putative plastic-active enzymes.</title>
        <authorList>
            <person name="Diaz-Garcia L."/>
            <person name="Chuvochina M."/>
            <person name="Feuerriegel G."/>
            <person name="Bunk B."/>
            <person name="Sproer C."/>
            <person name="Streit W.R."/>
            <person name="Rodriguez L.M."/>
            <person name="Overmann J."/>
            <person name="Jimenez D.J."/>
        </authorList>
    </citation>
    <scope>NUCLEOTIDE SEQUENCE</scope>
    <source>
        <strain evidence="7">MAG 4610</strain>
    </source>
</reference>
<dbReference type="EC" id="6.3.2.5" evidence="3"/>
<proteinExistence type="inferred from homology"/>
<dbReference type="InterPro" id="IPR005252">
    <property type="entry name" value="CoaBC"/>
</dbReference>
<dbReference type="Proteomes" id="UP001213972">
    <property type="component" value="Chromosome"/>
</dbReference>
<comment type="cofactor">
    <cofactor evidence="3">
        <name>Mg(2+)</name>
        <dbReference type="ChEBI" id="CHEBI:18420"/>
    </cofactor>
</comment>
<dbReference type="AlphaFoldDB" id="A0AAJ5W074"/>
<keyword evidence="3 4" id="KW-0288">FMN</keyword>
<organism evidence="7 8">
    <name type="scientific">Candidatus Microbacterium phytovorans</name>
    <dbReference type="NCBI Taxonomy" id="3121374"/>
    <lineage>
        <taxon>Bacteria</taxon>
        <taxon>Bacillati</taxon>
        <taxon>Actinomycetota</taxon>
        <taxon>Actinomycetes</taxon>
        <taxon>Micrococcales</taxon>
        <taxon>Microbacteriaceae</taxon>
        <taxon>Microbacterium</taxon>
    </lineage>
</organism>
<dbReference type="SUPFAM" id="SSF52507">
    <property type="entry name" value="Homo-oligomeric flavin-containing Cys decarboxylases, HFCD"/>
    <property type="match status" value="1"/>
</dbReference>
<feature type="domain" description="DNA/pantothenate metabolism flavoprotein C-terminal" evidence="6">
    <location>
        <begin position="186"/>
        <end position="405"/>
    </location>
</feature>
<comment type="similarity">
    <text evidence="3 4">In the N-terminal section; belongs to the HFCD (homo-oligomeric flavin containing Cys decarboxylase) superfamily.</text>
</comment>
<dbReference type="GO" id="GO:0015941">
    <property type="term" value="P:pantothenate catabolic process"/>
    <property type="evidence" value="ECO:0007669"/>
    <property type="project" value="InterPro"/>
</dbReference>
<feature type="region of interest" description="Phosphopantothenate--cysteine ligase" evidence="3">
    <location>
        <begin position="190"/>
        <end position="412"/>
    </location>
</feature>
<comment type="caution">
    <text evidence="3">Lacks conserved residue(s) required for the propagation of feature annotation.</text>
</comment>
<comment type="function">
    <text evidence="4">Catalyzes two steps in the biosynthesis of coenzyme A. In the first step cysteine is conjugated to 4'-phosphopantothenate to form 4-phosphopantothenoylcysteine, in the latter compound is decarboxylated to form 4'-phosphopantotheine.</text>
</comment>
<dbReference type="PANTHER" id="PTHR14359">
    <property type="entry name" value="HOMO-OLIGOMERIC FLAVIN CONTAINING CYS DECARBOXYLASE FAMILY"/>
    <property type="match status" value="1"/>
</dbReference>
<gene>
    <name evidence="3 7" type="primary">coaBC</name>
    <name evidence="7" type="ORF">P0Y48_09180</name>
</gene>
<dbReference type="HAMAP" id="MF_02225">
    <property type="entry name" value="CoaBC"/>
    <property type="match status" value="1"/>
</dbReference>
<keyword evidence="3 4" id="KW-0436">Ligase</keyword>
<comment type="similarity">
    <text evidence="3 4">In the C-terminal section; belongs to the PPC synthetase family.</text>
</comment>
<feature type="binding site" evidence="3">
    <location>
        <position position="331"/>
    </location>
    <ligand>
        <name>CTP</name>
        <dbReference type="ChEBI" id="CHEBI:37563"/>
    </ligand>
</feature>
<feature type="binding site" evidence="3">
    <location>
        <begin position="312"/>
        <end position="315"/>
    </location>
    <ligand>
        <name>CTP</name>
        <dbReference type="ChEBI" id="CHEBI:37563"/>
    </ligand>
</feature>
<dbReference type="EC" id="4.1.1.36" evidence="3"/>
<feature type="domain" description="Flavoprotein" evidence="5">
    <location>
        <begin position="3"/>
        <end position="170"/>
    </location>
</feature>
<dbReference type="EMBL" id="CP119321">
    <property type="protein sequence ID" value="WEK12644.1"/>
    <property type="molecule type" value="Genomic_DNA"/>
</dbReference>
<comment type="function">
    <text evidence="3">Catalyzes two sequential steps in the biosynthesis of coenzyme A. In the first step cysteine is conjugated to 4'-phosphopantothenate to form 4-phosphopantothenoylcysteine. In the second step the latter compound is decarboxylated to form 4'-phosphopantotheine.</text>
</comment>
<comment type="pathway">
    <text evidence="3 4">Cofactor biosynthesis; coenzyme A biosynthesis; CoA from (R)-pantothenate: step 3/5.</text>
</comment>
<dbReference type="GO" id="GO:0046872">
    <property type="term" value="F:metal ion binding"/>
    <property type="evidence" value="ECO:0007669"/>
    <property type="project" value="UniProtKB-KW"/>
</dbReference>
<evidence type="ECO:0000259" key="6">
    <source>
        <dbReference type="Pfam" id="PF04127"/>
    </source>
</evidence>
<dbReference type="GO" id="GO:0071513">
    <property type="term" value="C:phosphopantothenoylcysteine decarboxylase complex"/>
    <property type="evidence" value="ECO:0007669"/>
    <property type="project" value="TreeGrafter"/>
</dbReference>
<keyword evidence="3" id="KW-0511">Multifunctional enzyme</keyword>
<dbReference type="GO" id="GO:0004632">
    <property type="term" value="F:phosphopantothenate--cysteine ligase activity"/>
    <property type="evidence" value="ECO:0007669"/>
    <property type="project" value="UniProtKB-UniRule"/>
</dbReference>
<dbReference type="Gene3D" id="3.40.50.1950">
    <property type="entry name" value="Flavin prenyltransferase-like"/>
    <property type="match status" value="1"/>
</dbReference>
<keyword evidence="3" id="KW-0479">Metal-binding</keyword>
<evidence type="ECO:0000313" key="8">
    <source>
        <dbReference type="Proteomes" id="UP001213972"/>
    </source>
</evidence>
<comment type="catalytic activity">
    <reaction evidence="3 4">
        <text>N-[(R)-4-phosphopantothenoyl]-L-cysteine + H(+) = (R)-4'-phosphopantetheine + CO2</text>
        <dbReference type="Rhea" id="RHEA:16793"/>
        <dbReference type="ChEBI" id="CHEBI:15378"/>
        <dbReference type="ChEBI" id="CHEBI:16526"/>
        <dbReference type="ChEBI" id="CHEBI:59458"/>
        <dbReference type="ChEBI" id="CHEBI:61723"/>
        <dbReference type="EC" id="4.1.1.36"/>
    </reaction>
</comment>